<comment type="caution">
    <text evidence="1">The sequence shown here is derived from an EMBL/GenBank/DDBJ whole genome shotgun (WGS) entry which is preliminary data.</text>
</comment>
<keyword evidence="2" id="KW-1185">Reference proteome</keyword>
<evidence type="ECO:0000313" key="2">
    <source>
        <dbReference type="Proteomes" id="UP000027822"/>
    </source>
</evidence>
<dbReference type="RefSeq" id="WP_034637292.1">
    <property type="nucleotide sequence ID" value="NZ_CBCSJC010000003.1"/>
</dbReference>
<dbReference type="Proteomes" id="UP000027822">
    <property type="component" value="Unassembled WGS sequence"/>
</dbReference>
<evidence type="ECO:0000313" key="1">
    <source>
        <dbReference type="EMBL" id="KEK20103.1"/>
    </source>
</evidence>
<sequence>MTQASENQYADVYNQSNIPFFFMQSEKSYLPFADNQTTYDQAIKVKNKSYTTGYINTNEIVRHWELSLNDKLDDKKAVNEVYSRIFMLIEKIKISKSDQSISDESVEIKADLP</sequence>
<dbReference type="AlphaFoldDB" id="A0A073KCS4"/>
<protein>
    <submittedName>
        <fullName evidence="1">Uncharacterized protein</fullName>
    </submittedName>
</protein>
<dbReference type="OrthoDB" id="2454533at2"/>
<accession>A0A073KCS4</accession>
<name>A0A073KCS4_9BACI</name>
<organism evidence="1 2">
    <name type="scientific">Bacillus manliponensis</name>
    <dbReference type="NCBI Taxonomy" id="574376"/>
    <lineage>
        <taxon>Bacteria</taxon>
        <taxon>Bacillati</taxon>
        <taxon>Bacillota</taxon>
        <taxon>Bacilli</taxon>
        <taxon>Bacillales</taxon>
        <taxon>Bacillaceae</taxon>
        <taxon>Bacillus</taxon>
        <taxon>Bacillus cereus group</taxon>
    </lineage>
</organism>
<gene>
    <name evidence="1" type="ORF">BAMA_16755</name>
</gene>
<dbReference type="EMBL" id="JOTN01000004">
    <property type="protein sequence ID" value="KEK20103.1"/>
    <property type="molecule type" value="Genomic_DNA"/>
</dbReference>
<reference evidence="1 2" key="1">
    <citation type="submission" date="2014-06" db="EMBL/GenBank/DDBJ databases">
        <title>Draft genome sequence of Bacillus manliponensis JCM 15802 (MCCC 1A00708).</title>
        <authorList>
            <person name="Lai Q."/>
            <person name="Liu Y."/>
            <person name="Shao Z."/>
        </authorList>
    </citation>
    <scope>NUCLEOTIDE SEQUENCE [LARGE SCALE GENOMIC DNA]</scope>
    <source>
        <strain evidence="1 2">JCM 15802</strain>
    </source>
</reference>
<proteinExistence type="predicted"/>